<dbReference type="Proteomes" id="UP000054279">
    <property type="component" value="Unassembled WGS sequence"/>
</dbReference>
<keyword evidence="2" id="KW-1133">Transmembrane helix</keyword>
<feature type="compositionally biased region" description="Polar residues" evidence="1">
    <location>
        <begin position="111"/>
        <end position="123"/>
    </location>
</feature>
<feature type="region of interest" description="Disordered" evidence="1">
    <location>
        <begin position="1062"/>
        <end position="1081"/>
    </location>
</feature>
<feature type="transmembrane region" description="Helical" evidence="2">
    <location>
        <begin position="1224"/>
        <end position="1247"/>
    </location>
</feature>
<feature type="region of interest" description="Disordered" evidence="1">
    <location>
        <begin position="108"/>
        <end position="137"/>
    </location>
</feature>
<dbReference type="EMBL" id="KN837284">
    <property type="protein sequence ID" value="KIJ29396.1"/>
    <property type="molecule type" value="Genomic_DNA"/>
</dbReference>
<protein>
    <submittedName>
        <fullName evidence="3">Uncharacterized protein</fullName>
    </submittedName>
</protein>
<evidence type="ECO:0000256" key="2">
    <source>
        <dbReference type="SAM" id="Phobius"/>
    </source>
</evidence>
<name>A0A0C9UVR0_SPHS4</name>
<feature type="region of interest" description="Disordered" evidence="1">
    <location>
        <begin position="577"/>
        <end position="605"/>
    </location>
</feature>
<reference evidence="3 4" key="1">
    <citation type="submission" date="2014-06" db="EMBL/GenBank/DDBJ databases">
        <title>Evolutionary Origins and Diversification of the Mycorrhizal Mutualists.</title>
        <authorList>
            <consortium name="DOE Joint Genome Institute"/>
            <consortium name="Mycorrhizal Genomics Consortium"/>
            <person name="Kohler A."/>
            <person name="Kuo A."/>
            <person name="Nagy L.G."/>
            <person name="Floudas D."/>
            <person name="Copeland A."/>
            <person name="Barry K.W."/>
            <person name="Cichocki N."/>
            <person name="Veneault-Fourrey C."/>
            <person name="LaButti K."/>
            <person name="Lindquist E.A."/>
            <person name="Lipzen A."/>
            <person name="Lundell T."/>
            <person name="Morin E."/>
            <person name="Murat C."/>
            <person name="Riley R."/>
            <person name="Ohm R."/>
            <person name="Sun H."/>
            <person name="Tunlid A."/>
            <person name="Henrissat B."/>
            <person name="Grigoriev I.V."/>
            <person name="Hibbett D.S."/>
            <person name="Martin F."/>
        </authorList>
    </citation>
    <scope>NUCLEOTIDE SEQUENCE [LARGE SCALE GENOMIC DNA]</scope>
    <source>
        <strain evidence="3 4">SS14</strain>
    </source>
</reference>
<dbReference type="HOGENOM" id="CLU_005522_0_1_1"/>
<keyword evidence="2" id="KW-0812">Transmembrane</keyword>
<feature type="compositionally biased region" description="Basic residues" evidence="1">
    <location>
        <begin position="660"/>
        <end position="671"/>
    </location>
</feature>
<accession>A0A0C9UVR0</accession>
<feature type="compositionally biased region" description="Acidic residues" evidence="1">
    <location>
        <begin position="675"/>
        <end position="684"/>
    </location>
</feature>
<feature type="region of interest" description="Disordered" evidence="1">
    <location>
        <begin position="640"/>
        <end position="685"/>
    </location>
</feature>
<keyword evidence="4" id="KW-1185">Reference proteome</keyword>
<keyword evidence="2" id="KW-0472">Membrane</keyword>
<gene>
    <name evidence="3" type="ORF">M422DRAFT_54175</name>
</gene>
<evidence type="ECO:0000313" key="3">
    <source>
        <dbReference type="EMBL" id="KIJ29396.1"/>
    </source>
</evidence>
<dbReference type="AlphaFoldDB" id="A0A0C9UVR0"/>
<proteinExistence type="predicted"/>
<organism evidence="3 4">
    <name type="scientific">Sphaerobolus stellatus (strain SS14)</name>
    <dbReference type="NCBI Taxonomy" id="990650"/>
    <lineage>
        <taxon>Eukaryota</taxon>
        <taxon>Fungi</taxon>
        <taxon>Dikarya</taxon>
        <taxon>Basidiomycota</taxon>
        <taxon>Agaricomycotina</taxon>
        <taxon>Agaricomycetes</taxon>
        <taxon>Phallomycetidae</taxon>
        <taxon>Geastrales</taxon>
        <taxon>Sphaerobolaceae</taxon>
        <taxon>Sphaerobolus</taxon>
    </lineage>
</organism>
<sequence length="1249" mass="139344">MHGAHWRHRVPEYLMFDVGLKMTWQQVRVQLLPFLDTAFTTQFPIVCNPKQAFLPTHTMSPESDILSLTGVMPVIPTPHEAAAKTVTPTTPHVGVNASSSPLHLSLPAQSGPTFPTSADNATASGGPCGSPTLRDSGTALQPGLAETLINADPAAAVQIKGGPTLINGATTATTKPEDEPKLVNGVVQWTWEPFVAPTRTGVWQVNPIGVEWLDKRLNDYYLVEGPQGVSILEYEKRLANKRLKFKKDLAEEFMNHFHGYDYKKVLPANPSKKQVRTAKKRVFVKIGNMLADSNKPTKKSKTTDVLDLVYRHVRRSTARDVWARESPDYKDKEADRMIVKGWTLKMDRPKMFPLQMRVRQELWKELPEEDRAKWTQVATEDVRGPATREKFIPTVGPHLPNLSSMSASEVYESAMRKAVGAMTQVGPDEVKVIAPWRPRINVPKPCVAVVYFASKVKVDEQGNIITPEDALRDAITSYLHMTFEALCPASREGKGKGGRLKKPDWDRMVRMGMNKFVDPAVLPPPPFTFNNPQHYLVPQLLEFGGWLLKGESGELPEAQRFRWIGQRDDVTIEVKNLDVDATQPSKPKKAKRQAHTTSQRQDPPVLPLAHVENEVDAKVKKALPAKQVKLKQVDLLSLTKKTRQKRTHDEESEAAPTVKQARRQLPHRRKKTDMNTEDSDEESVSEAYVMRANGSEEYTGGLQTIDRLLFSGPMGSPIPLSARFIEAAEVDTPVMVVGKLDVSAPADNVTDGVGMLIDEILDPMQPLPTASQLLLYPAKQGLIAFDSLYTRAKDVLKTIVEFPTQTMGAIIQVGGSLGLFPGLRALEFIRSYTMTAINDEAKRAKVTEFMEHYDTVLAQEAWRRWATASFALSKHDMAGVLFQSWSVYMETVMRANTSADDWFRMGWRTTNRPPMVEDIAQLAMLRTRSVQPKDLAVPFSETAWRKANMVSVMKEWANEMNELLFRVGSVREKFTWTYAWYMLVAVLPEGEEREWCQGVVAETTEWLQKTAKATEPHILKLRKDVLMVSGKRKGQRKGKGKAGEVYVESQMAELVILKGGETEPSGLGEGMEGQLKSADTPVPHPEVVLSAPNDATVNVDGSNVSIVEETETVIRTTRKPKSGKGGGQTAPTFPKDFVSTDMFHPDCKYYYDIEEYMLTSAEKIKCHTNAVALQILRLYEELGIPDIIFKVDVLQVPRYLWRATGSTDSRPPVLLVYPGPAADIMPLVFLVCATGFAPVLLTGSALYRS</sequence>
<evidence type="ECO:0000256" key="1">
    <source>
        <dbReference type="SAM" id="MobiDB-lite"/>
    </source>
</evidence>
<evidence type="ECO:0000313" key="4">
    <source>
        <dbReference type="Proteomes" id="UP000054279"/>
    </source>
</evidence>